<gene>
    <name evidence="1" type="ORF">K678_11186</name>
</gene>
<dbReference type="Proteomes" id="UP000015350">
    <property type="component" value="Unassembled WGS sequence"/>
</dbReference>
<evidence type="ECO:0000313" key="1">
    <source>
        <dbReference type="EMBL" id="EPY01357.1"/>
    </source>
</evidence>
<comment type="caution">
    <text evidence="1">The sequence shown here is derived from an EMBL/GenBank/DDBJ whole genome shotgun (WGS) entry which is preliminary data.</text>
</comment>
<dbReference type="eggNOG" id="ENOG50342S6">
    <property type="taxonomic scope" value="Bacteria"/>
</dbReference>
<evidence type="ECO:0000313" key="2">
    <source>
        <dbReference type="Proteomes" id="UP000015350"/>
    </source>
</evidence>
<dbReference type="EMBL" id="AQPH01000042">
    <property type="protein sequence ID" value="EPY01357.1"/>
    <property type="molecule type" value="Genomic_DNA"/>
</dbReference>
<name>S9S616_MAGFU</name>
<dbReference type="AlphaFoldDB" id="S9S616"/>
<sequence>MQALIEIERREGAEEAGRVPIEAVDIAEDRAPDGMEYLRGIAYWLAVNDHFFMIQHTAMQTKGMEEYLTWLLRDETETIERDHFVELQAAFDISSVGGDLEDVTSIEIGGLIPETVRDTDEQTVHPAPTSGKTVEVVERSTVGDLRAMFDKGKKIIEDLLGPMEAKKLMDSIPPDAALDVTVNIGYRAKKRKFEKEFMRNLASGLRNMPEGEVRIRGKDGAIKGDEARLQTSMPVKRIRDGSMLLDLVDARNQLIRVYHRFVEDGKITA</sequence>
<reference evidence="1 2" key="1">
    <citation type="submission" date="2013-04" db="EMBL/GenBank/DDBJ databases">
        <authorList>
            <person name="Kuznetsov B."/>
            <person name="Ivanovsky R."/>
        </authorList>
    </citation>
    <scope>NUCLEOTIDE SEQUENCE [LARGE SCALE GENOMIC DNA]</scope>
    <source>
        <strain evidence="1 2">MGU-K5</strain>
    </source>
</reference>
<accession>S9S616</accession>
<proteinExistence type="predicted"/>
<organism evidence="1 2">
    <name type="scientific">Magnetospirillum fulvum MGU-K5</name>
    <dbReference type="NCBI Taxonomy" id="1316936"/>
    <lineage>
        <taxon>Bacteria</taxon>
        <taxon>Pseudomonadati</taxon>
        <taxon>Pseudomonadota</taxon>
        <taxon>Alphaproteobacteria</taxon>
        <taxon>Rhodospirillales</taxon>
        <taxon>Rhodospirillaceae</taxon>
        <taxon>Magnetospirillum</taxon>
    </lineage>
</organism>
<protein>
    <submittedName>
        <fullName evidence="1">Uncharacterized protein</fullName>
    </submittedName>
</protein>